<dbReference type="RefSeq" id="WP_319943659.1">
    <property type="nucleotide sequence ID" value="NZ_WEGI01000013.1"/>
</dbReference>
<organism evidence="3 4">
    <name type="scientific">Nocardia aurantia</name>
    <dbReference type="NCBI Taxonomy" id="2585199"/>
    <lineage>
        <taxon>Bacteria</taxon>
        <taxon>Bacillati</taxon>
        <taxon>Actinomycetota</taxon>
        <taxon>Actinomycetes</taxon>
        <taxon>Mycobacteriales</taxon>
        <taxon>Nocardiaceae</taxon>
        <taxon>Nocardia</taxon>
    </lineage>
</organism>
<dbReference type="GO" id="GO:0005975">
    <property type="term" value="P:carbohydrate metabolic process"/>
    <property type="evidence" value="ECO:0007669"/>
    <property type="project" value="InterPro"/>
</dbReference>
<keyword evidence="2" id="KW-0479">Metal-binding</keyword>
<dbReference type="InterPro" id="IPR013785">
    <property type="entry name" value="Aldolase_TIM"/>
</dbReference>
<evidence type="ECO:0000256" key="2">
    <source>
        <dbReference type="PIRSR" id="PIRSR001359-3"/>
    </source>
</evidence>
<evidence type="ECO:0000256" key="1">
    <source>
        <dbReference type="PIRSR" id="PIRSR001359-1"/>
    </source>
</evidence>
<dbReference type="EC" id="4.1.2.13" evidence="3"/>
<dbReference type="Proteomes" id="UP000431401">
    <property type="component" value="Unassembled WGS sequence"/>
</dbReference>
<feature type="binding site" evidence="2">
    <location>
        <position position="103"/>
    </location>
    <ligand>
        <name>Zn(2+)</name>
        <dbReference type="ChEBI" id="CHEBI:29105"/>
        <label>2</label>
    </ligand>
</feature>
<dbReference type="PANTHER" id="PTHR30304:SF0">
    <property type="entry name" value="D-TAGATOSE-1,6-BISPHOSPHATE ALDOLASE SUBUNIT GATY-RELATED"/>
    <property type="match status" value="1"/>
</dbReference>
<feature type="binding site" evidence="2">
    <location>
        <position position="203"/>
    </location>
    <ligand>
        <name>Zn(2+)</name>
        <dbReference type="ChEBI" id="CHEBI:29105"/>
        <label>1</label>
        <note>catalytic</note>
    </ligand>
</feature>
<keyword evidence="3" id="KW-0456">Lyase</keyword>
<comment type="cofactor">
    <cofactor evidence="2">
        <name>Zn(2+)</name>
        <dbReference type="ChEBI" id="CHEBI:29105"/>
    </cofactor>
    <text evidence="2">Binds 2 Zn(2+) ions per subunit. One is catalytic and the other provides a structural contribution.</text>
</comment>
<feature type="binding site" evidence="2">
    <location>
        <position position="82"/>
    </location>
    <ligand>
        <name>Zn(2+)</name>
        <dbReference type="ChEBI" id="CHEBI:29105"/>
        <label>1</label>
        <note>catalytic</note>
    </ligand>
</feature>
<dbReference type="GO" id="GO:0008270">
    <property type="term" value="F:zinc ion binding"/>
    <property type="evidence" value="ECO:0007669"/>
    <property type="project" value="InterPro"/>
</dbReference>
<accession>A0A7K0DZ21</accession>
<evidence type="ECO:0000313" key="4">
    <source>
        <dbReference type="Proteomes" id="UP000431401"/>
    </source>
</evidence>
<dbReference type="InterPro" id="IPR050246">
    <property type="entry name" value="Class_II_FBP_aldolase"/>
</dbReference>
<dbReference type="InterPro" id="IPR000771">
    <property type="entry name" value="FBA_II"/>
</dbReference>
<reference evidence="3 4" key="1">
    <citation type="submission" date="2019-10" db="EMBL/GenBank/DDBJ databases">
        <title>Nocardia macrotermitis sp. nov. and Nocardia aurantia sp. nov., isolated from the gut of fungus growing-termite Macrotermes natalensis.</title>
        <authorList>
            <person name="Benndorf R."/>
            <person name="Schwitalla J."/>
            <person name="Martin K."/>
            <person name="De Beer W."/>
            <person name="Kaster A.-K."/>
            <person name="Vollmers J."/>
            <person name="Poulsen M."/>
            <person name="Beemelmanns C."/>
        </authorList>
    </citation>
    <scope>NUCLEOTIDE SEQUENCE [LARGE SCALE GENOMIC DNA]</scope>
    <source>
        <strain evidence="3 4">RB56</strain>
    </source>
</reference>
<keyword evidence="4" id="KW-1185">Reference proteome</keyword>
<dbReference type="Pfam" id="PF01116">
    <property type="entry name" value="F_bP_aldolase"/>
    <property type="match status" value="1"/>
</dbReference>
<sequence>MTETSVPELLAAARPGALAAFNVITLEHAEAVAAAAESAKRPAILQISENTVRHHGGLAPLARACRQIAADSSAALAVHLDHATTAELIEAAVALGITSVMYDGSARTDAENRSTTVTVTRWCHARGVFVEAELGAVGGKGGAHTPGVRTDPAEAAAFVAATGVDALAVAVGSEHAMRTRDARLDDALIGRLAASVPVPLVLHGSSGVPDAGLLSAVRHGMSKINLATRLNIAFTGAARAVLTEDPAATDPRRYLAPARRAVQAEVEHFLRLLDPAAATAA</sequence>
<feature type="binding site" evidence="2">
    <location>
        <position position="133"/>
    </location>
    <ligand>
        <name>Zn(2+)</name>
        <dbReference type="ChEBI" id="CHEBI:29105"/>
        <label>2</label>
    </ligand>
</feature>
<dbReference type="SUPFAM" id="SSF51569">
    <property type="entry name" value="Aldolase"/>
    <property type="match status" value="1"/>
</dbReference>
<gene>
    <name evidence="3" type="primary">fba_1</name>
    <name evidence="3" type="ORF">NRB56_57020</name>
</gene>
<dbReference type="AlphaFoldDB" id="A0A7K0DZ21"/>
<dbReference type="GO" id="GO:0004332">
    <property type="term" value="F:fructose-bisphosphate aldolase activity"/>
    <property type="evidence" value="ECO:0007669"/>
    <property type="project" value="UniProtKB-EC"/>
</dbReference>
<dbReference type="PIRSF" id="PIRSF001359">
    <property type="entry name" value="F_bP_aldolase_II"/>
    <property type="match status" value="1"/>
</dbReference>
<feature type="active site" description="Proton donor" evidence="1">
    <location>
        <position position="81"/>
    </location>
</feature>
<dbReference type="PANTHER" id="PTHR30304">
    <property type="entry name" value="D-TAGATOSE-1,6-BISPHOSPHATE ALDOLASE"/>
    <property type="match status" value="1"/>
</dbReference>
<protein>
    <submittedName>
        <fullName evidence="3">Fructose-bisphosphate aldolase</fullName>
        <ecNumber evidence="3">4.1.2.13</ecNumber>
    </submittedName>
</protein>
<feature type="binding site" evidence="2">
    <location>
        <position position="175"/>
    </location>
    <ligand>
        <name>Zn(2+)</name>
        <dbReference type="ChEBI" id="CHEBI:29105"/>
        <label>1</label>
        <note>catalytic</note>
    </ligand>
</feature>
<proteinExistence type="predicted"/>
<dbReference type="EMBL" id="WEGI01000013">
    <property type="protein sequence ID" value="MQY30104.1"/>
    <property type="molecule type" value="Genomic_DNA"/>
</dbReference>
<evidence type="ECO:0000313" key="3">
    <source>
        <dbReference type="EMBL" id="MQY30104.1"/>
    </source>
</evidence>
<keyword evidence="2" id="KW-0862">Zinc</keyword>
<name>A0A7K0DZ21_9NOCA</name>
<dbReference type="Gene3D" id="3.20.20.70">
    <property type="entry name" value="Aldolase class I"/>
    <property type="match status" value="1"/>
</dbReference>
<comment type="caution">
    <text evidence="3">The sequence shown here is derived from an EMBL/GenBank/DDBJ whole genome shotgun (WGS) entry which is preliminary data.</text>
</comment>